<dbReference type="PANTHER" id="PTHR34035">
    <property type="entry name" value="TESTIS-EXPRESSED PROTEIN 47"/>
    <property type="match status" value="1"/>
</dbReference>
<dbReference type="GeneTree" id="ENSGT00390000005565"/>
<reference evidence="2" key="4">
    <citation type="submission" date="2025-05" db="UniProtKB">
        <authorList>
            <consortium name="Ensembl"/>
        </authorList>
    </citation>
    <scope>IDENTIFICATION</scope>
</reference>
<keyword evidence="3" id="KW-1185">Reference proteome</keyword>
<evidence type="ECO:0000313" key="2">
    <source>
        <dbReference type="Ensembl" id="ENSCMIP00000010744.1"/>
    </source>
</evidence>
<dbReference type="Ensembl" id="ENSCMIT00000011021.1">
    <property type="protein sequence ID" value="ENSCMIP00000010744.1"/>
    <property type="gene ID" value="ENSCMIG00000005658.1"/>
</dbReference>
<proteinExistence type="evidence at transcript level"/>
<reference evidence="3" key="2">
    <citation type="journal article" date="2007" name="PLoS Biol.">
        <title>Survey sequencing and comparative analysis of the elephant shark (Callorhinchus milii) genome.</title>
        <authorList>
            <person name="Venkatesh B."/>
            <person name="Kirkness E.F."/>
            <person name="Loh Y.H."/>
            <person name="Halpern A.L."/>
            <person name="Lee A.P."/>
            <person name="Johnson J."/>
            <person name="Dandona N."/>
            <person name="Viswanathan L.D."/>
            <person name="Tay A."/>
            <person name="Venter J.C."/>
            <person name="Strausberg R.L."/>
            <person name="Brenner S."/>
        </authorList>
    </citation>
    <scope>NUCLEOTIDE SEQUENCE [LARGE SCALE GENOMIC DNA]</scope>
</reference>
<dbReference type="AlphaFoldDB" id="V9L4D6"/>
<evidence type="ECO:0008006" key="4">
    <source>
        <dbReference type="Google" id="ProtNLM"/>
    </source>
</evidence>
<reference evidence="3" key="1">
    <citation type="journal article" date="2006" name="Science">
        <title>Ancient noncoding elements conserved in the human genome.</title>
        <authorList>
            <person name="Venkatesh B."/>
            <person name="Kirkness E.F."/>
            <person name="Loh Y.H."/>
            <person name="Halpern A.L."/>
            <person name="Lee A.P."/>
            <person name="Johnson J."/>
            <person name="Dandona N."/>
            <person name="Viswanathan L.D."/>
            <person name="Tay A."/>
            <person name="Venter J.C."/>
            <person name="Strausberg R.L."/>
            <person name="Brenner S."/>
        </authorList>
    </citation>
    <scope>NUCLEOTIDE SEQUENCE [LARGE SCALE GENOMIC DNA]</scope>
</reference>
<gene>
    <name evidence="2" type="primary">LOC103178667</name>
</gene>
<sequence>MLLHPTCAVHLLESSTDRLYAVIRDLARTSEGDQATMKNTKILVLSHNIPSRLFQQWHGRIINLPVTLLMDNIEQEPMDKLVPECLSLLLKLGVHLLANPKKAIIGMNDSVAEEVRHLIIKENTINYLCERPEFDTPQQFLEVYDKPVYVLQESELVWPAPHHLYSSG</sequence>
<reference evidence="1 3" key="3">
    <citation type="journal article" date="2014" name="Nature">
        <title>Elephant shark genome provides unique insights into gnathostome evolution.</title>
        <authorList>
            <consortium name="International Elephant Shark Genome Sequencing Consortium"/>
            <person name="Venkatesh B."/>
            <person name="Lee A.P."/>
            <person name="Ravi V."/>
            <person name="Maurya A.K."/>
            <person name="Lian M.M."/>
            <person name="Swann J.B."/>
            <person name="Ohta Y."/>
            <person name="Flajnik M.F."/>
            <person name="Sutoh Y."/>
            <person name="Kasahara M."/>
            <person name="Hoon S."/>
            <person name="Gangu V."/>
            <person name="Roy S.W."/>
            <person name="Irimia M."/>
            <person name="Korzh V."/>
            <person name="Kondrychyn I."/>
            <person name="Lim Z.W."/>
            <person name="Tay B.H."/>
            <person name="Tohari S."/>
            <person name="Kong K.W."/>
            <person name="Ho S."/>
            <person name="Lorente-Galdos B."/>
            <person name="Quilez J."/>
            <person name="Marques-Bonet T."/>
            <person name="Raney B.J."/>
            <person name="Ingham P.W."/>
            <person name="Tay A."/>
            <person name="Hillier L.W."/>
            <person name="Minx P."/>
            <person name="Boehm T."/>
            <person name="Wilson R.K."/>
            <person name="Brenner S."/>
            <person name="Warren W.C."/>
        </authorList>
    </citation>
    <scope>NUCLEOTIDE SEQUENCE</scope>
    <source>
        <tissue evidence="1">Kidney</tissue>
    </source>
</reference>
<evidence type="ECO:0000313" key="3">
    <source>
        <dbReference type="Proteomes" id="UP000314986"/>
    </source>
</evidence>
<dbReference type="EMBL" id="JW873481">
    <property type="protein sequence ID" value="AFP05998.1"/>
    <property type="molecule type" value="mRNA"/>
</dbReference>
<name>V9L4D6_CALMI</name>
<dbReference type="InterPro" id="IPR055308">
    <property type="entry name" value="TEX47-like"/>
</dbReference>
<dbReference type="Proteomes" id="UP000314986">
    <property type="component" value="Unassembled WGS sequence"/>
</dbReference>
<dbReference type="PANTHER" id="PTHR34035:SF1">
    <property type="entry name" value="TESTIS-EXPRESSED PROTEIN 47"/>
    <property type="match status" value="1"/>
</dbReference>
<dbReference type="Pfam" id="PF24787">
    <property type="entry name" value="TEX47"/>
    <property type="match status" value="1"/>
</dbReference>
<dbReference type="OMA" id="MDSERTW"/>
<evidence type="ECO:0000313" key="1">
    <source>
        <dbReference type="EMBL" id="AFP05998.1"/>
    </source>
</evidence>
<protein>
    <recommendedName>
        <fullName evidence="4">BLUF domain-containing protein</fullName>
    </recommendedName>
</protein>
<organism evidence="1">
    <name type="scientific">Callorhinchus milii</name>
    <name type="common">Ghost shark</name>
    <dbReference type="NCBI Taxonomy" id="7868"/>
    <lineage>
        <taxon>Eukaryota</taxon>
        <taxon>Metazoa</taxon>
        <taxon>Chordata</taxon>
        <taxon>Craniata</taxon>
        <taxon>Vertebrata</taxon>
        <taxon>Chondrichthyes</taxon>
        <taxon>Holocephali</taxon>
        <taxon>Chimaeriformes</taxon>
        <taxon>Callorhinchidae</taxon>
        <taxon>Callorhinchus</taxon>
    </lineage>
</organism>
<accession>V9L4D6</accession>